<accession>A0A834Q4E6</accession>
<dbReference type="AlphaFoldDB" id="A0A834Q4E6"/>
<evidence type="ECO:0000256" key="2">
    <source>
        <dbReference type="SAM" id="Coils"/>
    </source>
</evidence>
<proteinExistence type="predicted"/>
<dbReference type="InterPro" id="IPR032777">
    <property type="entry name" value="DUF4515"/>
</dbReference>
<dbReference type="EMBL" id="WJEC01006891">
    <property type="protein sequence ID" value="KAF7470899.1"/>
    <property type="molecule type" value="Genomic_DNA"/>
</dbReference>
<feature type="domain" description="DUF4515" evidence="3">
    <location>
        <begin position="194"/>
        <end position="396"/>
    </location>
</feature>
<dbReference type="Proteomes" id="UP000662637">
    <property type="component" value="Unassembled WGS sequence"/>
</dbReference>
<dbReference type="Pfam" id="PF14988">
    <property type="entry name" value="DUF4515"/>
    <property type="match status" value="1"/>
</dbReference>
<feature type="coiled-coil region" evidence="2">
    <location>
        <begin position="256"/>
        <end position="293"/>
    </location>
</feature>
<reference evidence="4" key="1">
    <citation type="submission" date="2020-08" db="EMBL/GenBank/DDBJ databases">
        <authorList>
            <person name="Shumante A."/>
            <person name="Zimin A.V."/>
            <person name="Puiu D."/>
            <person name="Salzberg S.L."/>
        </authorList>
    </citation>
    <scope>NUCLEOTIDE SEQUENCE</scope>
    <source>
        <strain evidence="4">WC2-LM</strain>
        <tissue evidence="4">Liver</tissue>
    </source>
</reference>
<comment type="caution">
    <text evidence="4">The sequence shown here is derived from an EMBL/GenBank/DDBJ whole genome shotgun (WGS) entry which is preliminary data.</text>
</comment>
<evidence type="ECO:0000256" key="1">
    <source>
        <dbReference type="ARBA" id="ARBA00023054"/>
    </source>
</evidence>
<evidence type="ECO:0000313" key="5">
    <source>
        <dbReference type="Proteomes" id="UP000662637"/>
    </source>
</evidence>
<dbReference type="PANTHER" id="PTHR14845:SF3">
    <property type="entry name" value="COILED-COIL DOMAIN CONTAINING 121, RETROGENE 1"/>
    <property type="match status" value="1"/>
</dbReference>
<feature type="coiled-coil region" evidence="2">
    <location>
        <begin position="355"/>
        <end position="392"/>
    </location>
</feature>
<protein>
    <submittedName>
        <fullName evidence="4">Coiled-coil domain-containing protein 121</fullName>
    </submittedName>
</protein>
<dbReference type="PANTHER" id="PTHR14845">
    <property type="entry name" value="COILED-COIL DOMAIN-CONTAINING 166"/>
    <property type="match status" value="1"/>
</dbReference>
<keyword evidence="1 2" id="KW-0175">Coiled coil</keyword>
<evidence type="ECO:0000313" key="4">
    <source>
        <dbReference type="EMBL" id="KAF7470899.1"/>
    </source>
</evidence>
<organism evidence="4 5">
    <name type="scientific">Marmota monax</name>
    <name type="common">Woodchuck</name>
    <dbReference type="NCBI Taxonomy" id="9995"/>
    <lineage>
        <taxon>Eukaryota</taxon>
        <taxon>Metazoa</taxon>
        <taxon>Chordata</taxon>
        <taxon>Craniata</taxon>
        <taxon>Vertebrata</taxon>
        <taxon>Euteleostomi</taxon>
        <taxon>Mammalia</taxon>
        <taxon>Eutheria</taxon>
        <taxon>Euarchontoglires</taxon>
        <taxon>Glires</taxon>
        <taxon>Rodentia</taxon>
        <taxon>Sciuromorpha</taxon>
        <taxon>Sciuridae</taxon>
        <taxon>Xerinae</taxon>
        <taxon>Marmotini</taxon>
        <taxon>Marmota</taxon>
    </lineage>
</organism>
<gene>
    <name evidence="4" type="ORF">GHT09_017767</name>
</gene>
<sequence length="439" mass="50806">MASHGQDSRCSKTRSEHLFVCPKAAGYQTARGAAARPHLSPEVLKLLISVPATSMAVCDLRSCRVQQSLIDHRKKRSREPPVYESFEPRRTLDTSARSSAVTLTELQSCPSERLDSGSRFAETHMSPHTSAYLSMLHKFFTPDKLTKWEKRVKGKTVLALMKLNKEMEEVQIHRDLVLEECRALHKEKLLVEADSKFFLEYLAQKNKHCRQLHEDLWKEYFQKCGAIEKRRQELSSKYAKQTSDLKAQQLQGKKTQANLKEQLKALKNISKIKEKQDMRIESLEKEKEKIKAETPLKDQKAHLQFLQQKALLEKQLTNPYKKQSGERKKIIKAQTLESIAQKSSFEFCRGVYKENLQLQEELLQLLEVSKKLKAARSQLENQKQQLEQEQWYQECLIRGKQRLQAKPHWCPKEEGATKTTLSPISTKARIKSKVIPKIT</sequence>
<name>A0A834Q4E6_MARMO</name>
<evidence type="ECO:0000259" key="3">
    <source>
        <dbReference type="Pfam" id="PF14988"/>
    </source>
</evidence>